<name>A0A844GDV1_9NEIS</name>
<comment type="similarity">
    <text evidence="2">Belongs to the 2H phosphoesterase superfamily. ThpR family.</text>
</comment>
<feature type="active site" description="Proton donor" evidence="2">
    <location>
        <position position="68"/>
    </location>
</feature>
<comment type="catalytic activity">
    <reaction evidence="2">
        <text>a 3'-end 2',3'-cyclophospho-ribonucleotide-RNA + H2O = a 3'-end 2'-phospho-ribonucleotide-RNA + H(+)</text>
        <dbReference type="Rhea" id="RHEA:11828"/>
        <dbReference type="Rhea" id="RHEA-COMP:10464"/>
        <dbReference type="Rhea" id="RHEA-COMP:17353"/>
        <dbReference type="ChEBI" id="CHEBI:15377"/>
        <dbReference type="ChEBI" id="CHEBI:15378"/>
        <dbReference type="ChEBI" id="CHEBI:83064"/>
        <dbReference type="ChEBI" id="CHEBI:173113"/>
        <dbReference type="EC" id="3.1.4.58"/>
    </reaction>
</comment>
<protein>
    <recommendedName>
        <fullName evidence="2">RNA 2',3'-cyclic phosphodiesterase</fullName>
        <shortName evidence="2">RNA 2',3'-CPDase</shortName>
        <ecNumber evidence="2">3.1.4.58</ecNumber>
    </recommendedName>
</protein>
<dbReference type="InterPro" id="IPR009097">
    <property type="entry name" value="Cyclic_Pdiesterase"/>
</dbReference>
<feature type="domain" description="Phosphoesterase HXTX" evidence="4">
    <location>
        <begin position="40"/>
        <end position="111"/>
    </location>
</feature>
<dbReference type="NCBIfam" id="TIGR02258">
    <property type="entry name" value="2_5_ligase"/>
    <property type="match status" value="1"/>
</dbReference>
<proteinExistence type="inferred from homology"/>
<dbReference type="PANTHER" id="PTHR35561:SF1">
    <property type="entry name" value="RNA 2',3'-CYCLIC PHOSPHODIESTERASE"/>
    <property type="match status" value="1"/>
</dbReference>
<evidence type="ECO:0000313" key="5">
    <source>
        <dbReference type="EMBL" id="MTD33097.1"/>
    </source>
</evidence>
<dbReference type="InterPro" id="IPR004175">
    <property type="entry name" value="RNA_CPDase"/>
</dbReference>
<dbReference type="HAMAP" id="MF_01940">
    <property type="entry name" value="RNA_CPDase"/>
    <property type="match status" value="1"/>
</dbReference>
<feature type="short sequence motif" description="HXTX 2" evidence="2">
    <location>
        <begin position="151"/>
        <end position="154"/>
    </location>
</feature>
<feature type="short sequence motif" description="HXTX 1" evidence="2">
    <location>
        <begin position="68"/>
        <end position="71"/>
    </location>
</feature>
<dbReference type="RefSeq" id="WP_230369832.1">
    <property type="nucleotide sequence ID" value="NZ_WLYX01000001.1"/>
</dbReference>
<dbReference type="EC" id="3.1.4.58" evidence="2"/>
<dbReference type="Pfam" id="PF02834">
    <property type="entry name" value="LigT_PEase"/>
    <property type="match status" value="1"/>
</dbReference>
<dbReference type="Gene3D" id="3.90.1140.10">
    <property type="entry name" value="Cyclic phosphodiesterase"/>
    <property type="match status" value="1"/>
</dbReference>
<keyword evidence="6" id="KW-1185">Reference proteome</keyword>
<reference evidence="5 6" key="1">
    <citation type="submission" date="2019-11" db="EMBL/GenBank/DDBJ databases">
        <title>Draft genome sequence of Paludibacterium sp. dN18-1.</title>
        <authorList>
            <person name="Im W.-T."/>
        </authorList>
    </citation>
    <scope>NUCLEOTIDE SEQUENCE [LARGE SCALE GENOMIC DNA]</scope>
    <source>
        <strain evidence="6">dN 18-1</strain>
    </source>
</reference>
<evidence type="ECO:0000256" key="2">
    <source>
        <dbReference type="HAMAP-Rule" id="MF_01940"/>
    </source>
</evidence>
<dbReference type="AlphaFoldDB" id="A0A844GDV1"/>
<dbReference type="PANTHER" id="PTHR35561">
    <property type="entry name" value="RNA 2',3'-CYCLIC PHOSPHODIESTERASE"/>
    <property type="match status" value="1"/>
</dbReference>
<feature type="region of interest" description="Disordered" evidence="3">
    <location>
        <begin position="1"/>
        <end position="23"/>
    </location>
</feature>
<dbReference type="EMBL" id="WLYX01000001">
    <property type="protein sequence ID" value="MTD33097.1"/>
    <property type="molecule type" value="Genomic_DNA"/>
</dbReference>
<feature type="active site" description="Proton acceptor" evidence="2">
    <location>
        <position position="151"/>
    </location>
</feature>
<dbReference type="Proteomes" id="UP000446658">
    <property type="component" value="Unassembled WGS sequence"/>
</dbReference>
<comment type="function">
    <text evidence="2">Hydrolyzes RNA 2',3'-cyclic phosphodiester to an RNA 2'-phosphomonoester.</text>
</comment>
<accession>A0A844GDV1</accession>
<evidence type="ECO:0000313" key="6">
    <source>
        <dbReference type="Proteomes" id="UP000446658"/>
    </source>
</evidence>
<gene>
    <name evidence="5" type="primary">thpR</name>
    <name evidence="5" type="ORF">GKE73_07695</name>
</gene>
<sequence length="204" mass="22181">MASAISTSSEPPHGQCASGFGQPQSASHRLRLFLAVWPGEATHKKLRAAQSALQQQVAGRPVKPALWHLTLAFLGDVPAQRLTALTTALAPLARQHAALCLHFNRCGSWRNGIGYLAPAHTPASLLALVHAIRQQLHVCGIASDSRHYTPHLTLLRHTREVLAPQPVPAIDYRLDHLALVQSTLGPHGAHYRQLARWPLGHSQT</sequence>
<evidence type="ECO:0000256" key="3">
    <source>
        <dbReference type="SAM" id="MobiDB-lite"/>
    </source>
</evidence>
<evidence type="ECO:0000259" key="4">
    <source>
        <dbReference type="Pfam" id="PF02834"/>
    </source>
</evidence>
<feature type="compositionally biased region" description="Polar residues" evidence="3">
    <location>
        <begin position="1"/>
        <end position="10"/>
    </location>
</feature>
<dbReference type="SUPFAM" id="SSF55144">
    <property type="entry name" value="LigT-like"/>
    <property type="match status" value="1"/>
</dbReference>
<dbReference type="GO" id="GO:0008664">
    <property type="term" value="F:RNA 2',3'-cyclic 3'-phosphodiesterase activity"/>
    <property type="evidence" value="ECO:0007669"/>
    <property type="project" value="UniProtKB-EC"/>
</dbReference>
<keyword evidence="1 2" id="KW-0378">Hydrolase</keyword>
<dbReference type="GO" id="GO:0004113">
    <property type="term" value="F:2',3'-cyclic-nucleotide 3'-phosphodiesterase activity"/>
    <property type="evidence" value="ECO:0007669"/>
    <property type="project" value="InterPro"/>
</dbReference>
<dbReference type="InterPro" id="IPR014051">
    <property type="entry name" value="Phosphoesterase_HXTX"/>
</dbReference>
<organism evidence="5 6">
    <name type="scientific">Paludibacterium denitrificans</name>
    <dbReference type="NCBI Taxonomy" id="2675226"/>
    <lineage>
        <taxon>Bacteria</taxon>
        <taxon>Pseudomonadati</taxon>
        <taxon>Pseudomonadota</taxon>
        <taxon>Betaproteobacteria</taxon>
        <taxon>Neisseriales</taxon>
        <taxon>Chromobacteriaceae</taxon>
        <taxon>Paludibacterium</taxon>
    </lineage>
</organism>
<comment type="caution">
    <text evidence="5">The sequence shown here is derived from an EMBL/GenBank/DDBJ whole genome shotgun (WGS) entry which is preliminary data.</text>
</comment>
<evidence type="ECO:0000256" key="1">
    <source>
        <dbReference type="ARBA" id="ARBA00022801"/>
    </source>
</evidence>